<dbReference type="EMBL" id="CAJNOM010000041">
    <property type="protein sequence ID" value="CAF0894988.1"/>
    <property type="molecule type" value="Genomic_DNA"/>
</dbReference>
<feature type="transmembrane region" description="Helical" evidence="5">
    <location>
        <begin position="58"/>
        <end position="79"/>
    </location>
</feature>
<dbReference type="AlphaFoldDB" id="A0A813XUD3"/>
<dbReference type="Pfam" id="PF00001">
    <property type="entry name" value="7tm_1"/>
    <property type="match status" value="1"/>
</dbReference>
<evidence type="ECO:0000313" key="10">
    <source>
        <dbReference type="Proteomes" id="UP000663832"/>
    </source>
</evidence>
<keyword evidence="4 5" id="KW-0472">Membrane</keyword>
<name>A0A813XUD3_9BILA</name>
<dbReference type="Proteomes" id="UP000663832">
    <property type="component" value="Unassembled WGS sequence"/>
</dbReference>
<evidence type="ECO:0000259" key="6">
    <source>
        <dbReference type="PROSITE" id="PS50262"/>
    </source>
</evidence>
<evidence type="ECO:0000256" key="4">
    <source>
        <dbReference type="ARBA" id="ARBA00023136"/>
    </source>
</evidence>
<proteinExistence type="predicted"/>
<feature type="transmembrane region" description="Helical" evidence="5">
    <location>
        <begin position="288"/>
        <end position="311"/>
    </location>
</feature>
<evidence type="ECO:0000256" key="5">
    <source>
        <dbReference type="SAM" id="Phobius"/>
    </source>
</evidence>
<evidence type="ECO:0000256" key="3">
    <source>
        <dbReference type="ARBA" id="ARBA00022989"/>
    </source>
</evidence>
<dbReference type="Proteomes" id="UP000663877">
    <property type="component" value="Unassembled WGS sequence"/>
</dbReference>
<evidence type="ECO:0000313" key="9">
    <source>
        <dbReference type="EMBL" id="CAF0963907.1"/>
    </source>
</evidence>
<comment type="caution">
    <text evidence="7">The sequence shown here is derived from an EMBL/GenBank/DDBJ whole genome shotgun (WGS) entry which is preliminary data.</text>
</comment>
<gene>
    <name evidence="7" type="ORF">BJG266_LOCUS9142</name>
    <name evidence="9" type="ORF">QVE165_LOCUS12951</name>
    <name evidence="8" type="ORF">QVE165_LOCUS9157</name>
</gene>
<reference evidence="7" key="1">
    <citation type="submission" date="2021-02" db="EMBL/GenBank/DDBJ databases">
        <authorList>
            <person name="Nowell W R."/>
        </authorList>
    </citation>
    <scope>NUCLEOTIDE SEQUENCE</scope>
</reference>
<keyword evidence="10" id="KW-1185">Reference proteome</keyword>
<organism evidence="7 11">
    <name type="scientific">Adineta steineri</name>
    <dbReference type="NCBI Taxonomy" id="433720"/>
    <lineage>
        <taxon>Eukaryota</taxon>
        <taxon>Metazoa</taxon>
        <taxon>Spiralia</taxon>
        <taxon>Gnathifera</taxon>
        <taxon>Rotifera</taxon>
        <taxon>Eurotatoria</taxon>
        <taxon>Bdelloidea</taxon>
        <taxon>Adinetida</taxon>
        <taxon>Adinetidae</taxon>
        <taxon>Adineta</taxon>
    </lineage>
</organism>
<feature type="transmembrane region" description="Helical" evidence="5">
    <location>
        <begin position="184"/>
        <end position="206"/>
    </location>
</feature>
<feature type="transmembrane region" description="Helical" evidence="5">
    <location>
        <begin position="142"/>
        <end position="164"/>
    </location>
</feature>
<dbReference type="SUPFAM" id="SSF81321">
    <property type="entry name" value="Family A G protein-coupled receptor-like"/>
    <property type="match status" value="1"/>
</dbReference>
<evidence type="ECO:0000313" key="8">
    <source>
        <dbReference type="EMBL" id="CAF0894988.1"/>
    </source>
</evidence>
<dbReference type="Gene3D" id="1.20.1070.10">
    <property type="entry name" value="Rhodopsin 7-helix transmembrane proteins"/>
    <property type="match status" value="1"/>
</dbReference>
<evidence type="ECO:0000256" key="2">
    <source>
        <dbReference type="ARBA" id="ARBA00022692"/>
    </source>
</evidence>
<dbReference type="PANTHER" id="PTHR46641">
    <property type="entry name" value="FMRFAMIDE RECEPTOR-RELATED"/>
    <property type="match status" value="1"/>
</dbReference>
<dbReference type="InterPro" id="IPR000276">
    <property type="entry name" value="GPCR_Rhodpsn"/>
</dbReference>
<feature type="transmembrane region" description="Helical" evidence="5">
    <location>
        <begin position="25"/>
        <end position="46"/>
    </location>
</feature>
<feature type="transmembrane region" description="Helical" evidence="5">
    <location>
        <begin position="248"/>
        <end position="268"/>
    </location>
</feature>
<dbReference type="EMBL" id="CAJNOM010000065">
    <property type="protein sequence ID" value="CAF0963907.1"/>
    <property type="molecule type" value="Genomic_DNA"/>
</dbReference>
<accession>A0A813XUD3</accession>
<feature type="domain" description="G-protein coupled receptors family 1 profile" evidence="6">
    <location>
        <begin position="37"/>
        <end position="311"/>
    </location>
</feature>
<evidence type="ECO:0000256" key="1">
    <source>
        <dbReference type="ARBA" id="ARBA00004370"/>
    </source>
</evidence>
<comment type="subcellular location">
    <subcellularLocation>
        <location evidence="1">Membrane</location>
    </subcellularLocation>
</comment>
<keyword evidence="3 5" id="KW-1133">Transmembrane helix</keyword>
<dbReference type="InterPro" id="IPR052954">
    <property type="entry name" value="GPCR-Ligand_Int"/>
</dbReference>
<dbReference type="PROSITE" id="PS50262">
    <property type="entry name" value="G_PROTEIN_RECEP_F1_2"/>
    <property type="match status" value="1"/>
</dbReference>
<evidence type="ECO:0000313" key="7">
    <source>
        <dbReference type="EMBL" id="CAF0875617.1"/>
    </source>
</evidence>
<dbReference type="GO" id="GO:0016020">
    <property type="term" value="C:membrane"/>
    <property type="evidence" value="ECO:0007669"/>
    <property type="project" value="UniProtKB-SubCell"/>
</dbReference>
<evidence type="ECO:0000313" key="11">
    <source>
        <dbReference type="Proteomes" id="UP000663877"/>
    </source>
</evidence>
<feature type="transmembrane region" description="Helical" evidence="5">
    <location>
        <begin position="99"/>
        <end position="121"/>
    </location>
</feature>
<dbReference type="PANTHER" id="PTHR46641:SF18">
    <property type="entry name" value="G-PROTEIN COUPLED RECEPTORS FAMILY 1 PROFILE DOMAIN-CONTAINING PROTEIN"/>
    <property type="match status" value="1"/>
</dbReference>
<protein>
    <recommendedName>
        <fullName evidence="6">G-protein coupled receptors family 1 profile domain-containing protein</fullName>
    </recommendedName>
</protein>
<sequence length="339" mass="37682">MSSSNTTDADAIASWNNASNLINRYLPIFIYIFGITGNVLNVLILIQRPLRLSPSSAFFSVSSIAGLIAIISGLTTRMLAGYTADLTLTISWICKARNYVLYTARTVALWLIALATIDRWLVSSVIVHRRHISTLKNAGRGIILIIIFSCLINSPIIYCYEAGLTGTLRGCYGSTYAGRVITDVIYAVITTVVPLSMMICFGLLTIRNIRYRPSRIQNIAMITLTYDNKHRRPSVYHIQKNTKLDKHLLKMLAVQVTLLVLLTCPHAIQKAYTSISSSSSSQTLQDVIATFIFNLVTLFNFTASGLPFYIYTLAGGSIYRNALLHLLKTAVLKILCRKR</sequence>
<keyword evidence="2 5" id="KW-0812">Transmembrane</keyword>
<dbReference type="OrthoDB" id="10085621at2759"/>
<dbReference type="InterPro" id="IPR017452">
    <property type="entry name" value="GPCR_Rhodpsn_7TM"/>
</dbReference>
<dbReference type="GO" id="GO:0004930">
    <property type="term" value="F:G protein-coupled receptor activity"/>
    <property type="evidence" value="ECO:0007669"/>
    <property type="project" value="InterPro"/>
</dbReference>
<dbReference type="EMBL" id="CAJNOI010000029">
    <property type="protein sequence ID" value="CAF0875617.1"/>
    <property type="molecule type" value="Genomic_DNA"/>
</dbReference>